<dbReference type="EMBL" id="FNIA01000020">
    <property type="protein sequence ID" value="SDN19856.1"/>
    <property type="molecule type" value="Genomic_DNA"/>
</dbReference>
<protein>
    <submittedName>
        <fullName evidence="2">Uncharacterized protein</fullName>
    </submittedName>
</protein>
<feature type="transmembrane region" description="Helical" evidence="1">
    <location>
        <begin position="45"/>
        <end position="66"/>
    </location>
</feature>
<name>A0A1G9ZH02_9EURY</name>
<keyword evidence="1" id="KW-0812">Transmembrane</keyword>
<gene>
    <name evidence="2" type="ORF">SAMN05192554_12014</name>
</gene>
<keyword evidence="1" id="KW-1133">Transmembrane helix</keyword>
<keyword evidence="1" id="KW-0472">Membrane</keyword>
<dbReference type="STRING" id="996166.SAMN05192554_12014"/>
<evidence type="ECO:0000313" key="2">
    <source>
        <dbReference type="EMBL" id="SDN19856.1"/>
    </source>
</evidence>
<dbReference type="AlphaFoldDB" id="A0A1G9ZH02"/>
<keyword evidence="3" id="KW-1185">Reference proteome</keyword>
<reference evidence="2 3" key="1">
    <citation type="submission" date="2016-10" db="EMBL/GenBank/DDBJ databases">
        <authorList>
            <person name="de Groot N.N."/>
        </authorList>
    </citation>
    <scope>NUCLEOTIDE SEQUENCE [LARGE SCALE GENOMIC DNA]</scope>
    <source>
        <strain evidence="3">EB21,IBRC-M 10013,KCTC 4048</strain>
    </source>
</reference>
<proteinExistence type="predicted"/>
<evidence type="ECO:0000313" key="3">
    <source>
        <dbReference type="Proteomes" id="UP000199370"/>
    </source>
</evidence>
<organism evidence="2 3">
    <name type="scientific">Haloarchaeobius iranensis</name>
    <dbReference type="NCBI Taxonomy" id="996166"/>
    <lineage>
        <taxon>Archaea</taxon>
        <taxon>Methanobacteriati</taxon>
        <taxon>Methanobacteriota</taxon>
        <taxon>Stenosarchaea group</taxon>
        <taxon>Halobacteria</taxon>
        <taxon>Halobacteriales</taxon>
        <taxon>Halorubellaceae</taxon>
        <taxon>Haloarchaeobius</taxon>
    </lineage>
</organism>
<sequence length="133" mass="14061">MTLPLSDDAVAAPLGNKLVAGYLVTVSASPLYQALLRVGGGGVDTLNAIFIFGWVPLFLAIAWGVLHRHRWGLPGALWIATYGVRDAIVGLVRRPTEPLAVFAGESPVDLAIFAASLAVLGYILSRFAVGVYE</sequence>
<feature type="transmembrane region" description="Helical" evidence="1">
    <location>
        <begin position="112"/>
        <end position="132"/>
    </location>
</feature>
<dbReference type="Proteomes" id="UP000199370">
    <property type="component" value="Unassembled WGS sequence"/>
</dbReference>
<evidence type="ECO:0000256" key="1">
    <source>
        <dbReference type="SAM" id="Phobius"/>
    </source>
</evidence>
<accession>A0A1G9ZH02</accession>
<dbReference type="RefSeq" id="WP_089735250.1">
    <property type="nucleotide sequence ID" value="NZ_FNIA01000020.1"/>
</dbReference>